<gene>
    <name evidence="1" type="ORF">M747DRAFT_317815</name>
</gene>
<evidence type="ECO:0000313" key="2">
    <source>
        <dbReference type="Proteomes" id="UP000253845"/>
    </source>
</evidence>
<dbReference type="VEuPathDB" id="FungiDB:M747DRAFT_317815"/>
<protein>
    <submittedName>
        <fullName evidence="1">Uncharacterized protein</fullName>
    </submittedName>
</protein>
<reference evidence="1 2" key="1">
    <citation type="submission" date="2018-07" db="EMBL/GenBank/DDBJ databases">
        <title>Section-level genome sequencing of Aspergillus section Nigri to investigate inter- and intra-species variation.</title>
        <authorList>
            <consortium name="DOE Joint Genome Institute"/>
            <person name="Vesth T.C."/>
            <person name="Nybo J.L."/>
            <person name="Theobald S."/>
            <person name="Frisvad J.C."/>
            <person name="Larsen T.O."/>
            <person name="Nielsen K.F."/>
            <person name="Hoof J.B."/>
            <person name="Brandl J."/>
            <person name="Salamov A."/>
            <person name="Riley R."/>
            <person name="Gladden J.M."/>
            <person name="Phatale P."/>
            <person name="Nielsen M.T."/>
            <person name="Lyhne E.K."/>
            <person name="Kogle M.E."/>
            <person name="Strasser K."/>
            <person name="McDonnell E."/>
            <person name="Barry K."/>
            <person name="Clum A."/>
            <person name="Chen C."/>
            <person name="Nolan M."/>
            <person name="Sandor L."/>
            <person name="Kuo A."/>
            <person name="Lipzen A."/>
            <person name="Hainaut M."/>
            <person name="Drula E."/>
            <person name="Tsang A."/>
            <person name="Magnuson J.K."/>
            <person name="Henrissat B."/>
            <person name="Wiebenga A."/>
            <person name="Simmons B.A."/>
            <person name="Makela M.R."/>
            <person name="De vries R.P."/>
            <person name="Grigoriev I.V."/>
            <person name="Mortensen U.H."/>
            <person name="Baker S.E."/>
            <person name="Andersen M.R."/>
        </authorList>
    </citation>
    <scope>NUCLEOTIDE SEQUENCE [LARGE SCALE GENOMIC DNA]</scope>
    <source>
        <strain evidence="1 2">ATCC 13496</strain>
    </source>
</reference>
<dbReference type="EMBL" id="KZ851938">
    <property type="protein sequence ID" value="RDH16492.1"/>
    <property type="molecule type" value="Genomic_DNA"/>
</dbReference>
<dbReference type="SUPFAM" id="SSF50960">
    <property type="entry name" value="TolB, C-terminal domain"/>
    <property type="match status" value="1"/>
</dbReference>
<name>A0A370BSY8_ASPNG</name>
<dbReference type="Proteomes" id="UP000253845">
    <property type="component" value="Unassembled WGS sequence"/>
</dbReference>
<sequence length="662" mass="74250">MQQHRYGDCRMPGSQEARLAFISVSPTELWIESQHNGGISSSRIPSVNMITSFDIALRVPWCQVLRRAVLMHDSPAQPQKFTEKHNYFGPFQEQLAGIASNILHGTTEHSMNTESRFRLPKTILGIHPSAAGDADSSLPERSRMEGFGERQLKFHSPEQILTSDTPCPDFYFSFNLLALLSAEPDLQCDFPMTSHHRVPETRLYAVLHEQANARLKASCYMETSLTESCDMARLPFVSGRPAAHVKILILHIGTLQLMTEYRSGPALQNVHPSRAYYSYSKEEQKNDFMSCKDSDHEMDEQKFLTDWHWGQEEPKILLNREATTPAISQDNQLVTVGIAKYVQIFCMDTKERVDVLHGHPGEVFTVAFAPCLRRGSIDNQDAPRYLLASKIEEDHENTNSMHCIPGELGSFGSLTFSPDGALAETRSAQEPQSFSSFQMSTESYFKLIAFTAEINFLQVLSPQAHTMDTGITVTECCPLGIVMLKLPQGLQLIARLQKQFISTVSRALRATGLDSCHHKVSNDIMSRTGSLLMLPLLFVGTARAEEGYFTRTRTESRKSFPAAWTQLLPDSDDQLPQPSRPDESVAIEHIIASSAHLNLSRPFKGRGIQIRTTIIPEAGNARRTALRSQFCGELGGRSPLQQVSSTQHRVPDYHRFCRFAFS</sequence>
<proteinExistence type="predicted"/>
<accession>A0A370BSY8</accession>
<organism evidence="1 2">
    <name type="scientific">Aspergillus niger ATCC 13496</name>
    <dbReference type="NCBI Taxonomy" id="1353008"/>
    <lineage>
        <taxon>Eukaryota</taxon>
        <taxon>Fungi</taxon>
        <taxon>Dikarya</taxon>
        <taxon>Ascomycota</taxon>
        <taxon>Pezizomycotina</taxon>
        <taxon>Eurotiomycetes</taxon>
        <taxon>Eurotiomycetidae</taxon>
        <taxon>Eurotiales</taxon>
        <taxon>Aspergillaceae</taxon>
        <taxon>Aspergillus</taxon>
        <taxon>Aspergillus subgen. Circumdati</taxon>
    </lineage>
</organism>
<dbReference type="AlphaFoldDB" id="A0A370BSY8"/>
<evidence type="ECO:0000313" key="1">
    <source>
        <dbReference type="EMBL" id="RDH16492.1"/>
    </source>
</evidence>